<feature type="transmembrane region" description="Helical" evidence="9">
    <location>
        <begin position="20"/>
        <end position="40"/>
    </location>
</feature>
<dbReference type="OrthoDB" id="3945418at2759"/>
<dbReference type="InterPro" id="IPR017972">
    <property type="entry name" value="Cyt_P450_CS"/>
</dbReference>
<dbReference type="GO" id="GO:0020037">
    <property type="term" value="F:heme binding"/>
    <property type="evidence" value="ECO:0007669"/>
    <property type="project" value="InterPro"/>
</dbReference>
<sequence>MAVSTLTSYLPPSLHEHSLSYLLILFFSYLIIGSIYRLYFHPLAKVPGPKLAALTLWYEFYHDFIRKGKYLWVIGDMHAKYGPIVRISPNEVHILDKDFYDTLYGHSLKLDKDPWAKDHPSGFGTGPSDLHRVRRSALNPFFSPHRINETQDIIVGKLTKLCDLLTQKRGSGVPVNLSNAYRAFTIDVITEYVMTESIGYLDREDLGAPRYRMIRDGSASQIVMNHFGWIMPIMKRLPYKWALWLFPDAEAALGLQRTNEQQILALKTAGPSHPSKTPASTRTRNPMFHDVLFNSNLPAPEKTIERLGAEATLVVIAGSDTVGNSLTKLHYHLLDNPDKLARLKRELSDFGLGEGEERGKGVEGVKWQELKELKYLSACVTEILRLGMTVTHRLARVAGKEGVKYGGFLLPAGTSISMSTYFTHLDPTLFPSPHDFIPERWLEPGSKTLNKYVNAFSKGPRICLGIELAYAELYLAAATIYSGFDTKLYQTARDEVEVAHDFLNGYPRLDAKGVRVTVE</sequence>
<dbReference type="PANTHER" id="PTHR24305:SF157">
    <property type="entry name" value="N-ACETYLTRYPTOPHAN 6-HYDROXYLASE IVOC-RELATED"/>
    <property type="match status" value="1"/>
</dbReference>
<dbReference type="PROSITE" id="PS00086">
    <property type="entry name" value="CYTOCHROME_P450"/>
    <property type="match status" value="1"/>
</dbReference>
<comment type="similarity">
    <text evidence="2 8">Belongs to the cytochrome P450 family.</text>
</comment>
<keyword evidence="5 7" id="KW-0408">Iron</keyword>
<dbReference type="GO" id="GO:0004497">
    <property type="term" value="F:monooxygenase activity"/>
    <property type="evidence" value="ECO:0007669"/>
    <property type="project" value="UniProtKB-KW"/>
</dbReference>
<evidence type="ECO:0000256" key="8">
    <source>
        <dbReference type="RuleBase" id="RU000461"/>
    </source>
</evidence>
<keyword evidence="9" id="KW-0472">Membrane</keyword>
<dbReference type="InterPro" id="IPR002401">
    <property type="entry name" value="Cyt_P450_E_grp-I"/>
</dbReference>
<dbReference type="InterPro" id="IPR036396">
    <property type="entry name" value="Cyt_P450_sf"/>
</dbReference>
<keyword evidence="4 8" id="KW-0560">Oxidoreductase</keyword>
<dbReference type="Gene3D" id="1.10.630.10">
    <property type="entry name" value="Cytochrome P450"/>
    <property type="match status" value="1"/>
</dbReference>
<keyword evidence="6 8" id="KW-0503">Monooxygenase</keyword>
<evidence type="ECO:0000313" key="11">
    <source>
        <dbReference type="Proteomes" id="UP000664521"/>
    </source>
</evidence>
<dbReference type="AlphaFoldDB" id="A0A8H3F7S2"/>
<protein>
    <recommendedName>
        <fullName evidence="12">Cytochrome P450</fullName>
    </recommendedName>
</protein>
<dbReference type="GO" id="GO:0016705">
    <property type="term" value="F:oxidoreductase activity, acting on paired donors, with incorporation or reduction of molecular oxygen"/>
    <property type="evidence" value="ECO:0007669"/>
    <property type="project" value="InterPro"/>
</dbReference>
<evidence type="ECO:0000256" key="6">
    <source>
        <dbReference type="ARBA" id="ARBA00023033"/>
    </source>
</evidence>
<dbReference type="PANTHER" id="PTHR24305">
    <property type="entry name" value="CYTOCHROME P450"/>
    <property type="match status" value="1"/>
</dbReference>
<evidence type="ECO:0000256" key="4">
    <source>
        <dbReference type="ARBA" id="ARBA00023002"/>
    </source>
</evidence>
<dbReference type="SUPFAM" id="SSF48264">
    <property type="entry name" value="Cytochrome P450"/>
    <property type="match status" value="1"/>
</dbReference>
<keyword evidence="9" id="KW-0812">Transmembrane</keyword>
<evidence type="ECO:0000256" key="7">
    <source>
        <dbReference type="PIRSR" id="PIRSR602401-1"/>
    </source>
</evidence>
<keyword evidence="3 7" id="KW-0479">Metal-binding</keyword>
<dbReference type="CDD" id="cd11062">
    <property type="entry name" value="CYP58-like"/>
    <property type="match status" value="1"/>
</dbReference>
<keyword evidence="11" id="KW-1185">Reference proteome</keyword>
<dbReference type="PRINTS" id="PR00463">
    <property type="entry name" value="EP450I"/>
</dbReference>
<dbReference type="GO" id="GO:0005506">
    <property type="term" value="F:iron ion binding"/>
    <property type="evidence" value="ECO:0007669"/>
    <property type="project" value="InterPro"/>
</dbReference>
<dbReference type="PRINTS" id="PR00385">
    <property type="entry name" value="P450"/>
</dbReference>
<evidence type="ECO:0000256" key="1">
    <source>
        <dbReference type="ARBA" id="ARBA00001971"/>
    </source>
</evidence>
<feature type="binding site" description="axial binding residue" evidence="7">
    <location>
        <position position="463"/>
    </location>
    <ligand>
        <name>heme</name>
        <dbReference type="ChEBI" id="CHEBI:30413"/>
    </ligand>
    <ligandPart>
        <name>Fe</name>
        <dbReference type="ChEBI" id="CHEBI:18248"/>
    </ligandPart>
</feature>
<proteinExistence type="inferred from homology"/>
<evidence type="ECO:0000256" key="9">
    <source>
        <dbReference type="SAM" id="Phobius"/>
    </source>
</evidence>
<accession>A0A8H3F7S2</accession>
<dbReference type="Pfam" id="PF00067">
    <property type="entry name" value="p450"/>
    <property type="match status" value="1"/>
</dbReference>
<gene>
    <name evidence="10" type="ORF">HETSPECPRED_004387</name>
</gene>
<dbReference type="InterPro" id="IPR050121">
    <property type="entry name" value="Cytochrome_P450_monoxygenase"/>
</dbReference>
<evidence type="ECO:0008006" key="12">
    <source>
        <dbReference type="Google" id="ProtNLM"/>
    </source>
</evidence>
<evidence type="ECO:0000256" key="3">
    <source>
        <dbReference type="ARBA" id="ARBA00022723"/>
    </source>
</evidence>
<evidence type="ECO:0000313" key="10">
    <source>
        <dbReference type="EMBL" id="CAF9920936.1"/>
    </source>
</evidence>
<comment type="caution">
    <text evidence="10">The sequence shown here is derived from an EMBL/GenBank/DDBJ whole genome shotgun (WGS) entry which is preliminary data.</text>
</comment>
<evidence type="ECO:0000256" key="2">
    <source>
        <dbReference type="ARBA" id="ARBA00010617"/>
    </source>
</evidence>
<dbReference type="Proteomes" id="UP000664521">
    <property type="component" value="Unassembled WGS sequence"/>
</dbReference>
<dbReference type="InterPro" id="IPR001128">
    <property type="entry name" value="Cyt_P450"/>
</dbReference>
<dbReference type="EMBL" id="CAJPDS010000027">
    <property type="protein sequence ID" value="CAF9920936.1"/>
    <property type="molecule type" value="Genomic_DNA"/>
</dbReference>
<evidence type="ECO:0000256" key="5">
    <source>
        <dbReference type="ARBA" id="ARBA00023004"/>
    </source>
</evidence>
<organism evidence="10 11">
    <name type="scientific">Heterodermia speciosa</name>
    <dbReference type="NCBI Taxonomy" id="116794"/>
    <lineage>
        <taxon>Eukaryota</taxon>
        <taxon>Fungi</taxon>
        <taxon>Dikarya</taxon>
        <taxon>Ascomycota</taxon>
        <taxon>Pezizomycotina</taxon>
        <taxon>Lecanoromycetes</taxon>
        <taxon>OSLEUM clade</taxon>
        <taxon>Lecanoromycetidae</taxon>
        <taxon>Caliciales</taxon>
        <taxon>Physciaceae</taxon>
        <taxon>Heterodermia</taxon>
    </lineage>
</organism>
<keyword evidence="7 8" id="KW-0349">Heme</keyword>
<name>A0A8H3F7S2_9LECA</name>
<comment type="cofactor">
    <cofactor evidence="1 7">
        <name>heme</name>
        <dbReference type="ChEBI" id="CHEBI:30413"/>
    </cofactor>
</comment>
<reference evidence="10" key="1">
    <citation type="submission" date="2021-03" db="EMBL/GenBank/DDBJ databases">
        <authorList>
            <person name="Tagirdzhanova G."/>
        </authorList>
    </citation>
    <scope>NUCLEOTIDE SEQUENCE</scope>
</reference>
<keyword evidence="9" id="KW-1133">Transmembrane helix</keyword>